<keyword evidence="2" id="KW-1185">Reference proteome</keyword>
<gene>
    <name evidence="1" type="ORF">LOC71_09265</name>
</gene>
<reference evidence="1" key="1">
    <citation type="submission" date="2021-11" db="EMBL/GenBank/DDBJ databases">
        <title>Genome sequence.</title>
        <authorList>
            <person name="Sun Q."/>
        </authorList>
    </citation>
    <scope>NUCLEOTIDE SEQUENCE</scope>
    <source>
        <strain evidence="1">JC740</strain>
    </source>
</reference>
<dbReference type="EMBL" id="JAJKFW010000020">
    <property type="protein sequence ID" value="MCC9642462.1"/>
    <property type="molecule type" value="Genomic_DNA"/>
</dbReference>
<dbReference type="Proteomes" id="UP001430306">
    <property type="component" value="Unassembled WGS sequence"/>
</dbReference>
<sequence length="278" mass="31673">MIDAIAASAEGLRRVFQESIVARDLAEPLASFDSTSETKVIREFMVERPLTVLGIRVDGIVKGYLHQERLDNRSITDQMHPLEDAAVVATTSAVQSVVNLLDRHPFVLVATLGQPVGVIHRHDLEKPPMRMWLFGMITLFEMSLTRIIDRAYPDESWQASLSEARAEKAKELQNERARRKETVKLIDCLQLSDKGQIFAKSDTLRERFWQRSKNEIRSVVKDLEKLRNNLAHSQPYTAANWDAIRRLADTLDRLLELSPDYVAVNSLLPFDEGQQPND</sequence>
<dbReference type="RefSeq" id="WP_230273272.1">
    <property type="nucleotide sequence ID" value="NZ_JAJKFW010000020.1"/>
</dbReference>
<organism evidence="1 2">
    <name type="scientific">Rhodopirellula halodulae</name>
    <dbReference type="NCBI Taxonomy" id="2894198"/>
    <lineage>
        <taxon>Bacteria</taxon>
        <taxon>Pseudomonadati</taxon>
        <taxon>Planctomycetota</taxon>
        <taxon>Planctomycetia</taxon>
        <taxon>Pirellulales</taxon>
        <taxon>Pirellulaceae</taxon>
        <taxon>Rhodopirellula</taxon>
    </lineage>
</organism>
<comment type="caution">
    <text evidence="1">The sequence shown here is derived from an EMBL/GenBank/DDBJ whole genome shotgun (WGS) entry which is preliminary data.</text>
</comment>
<protein>
    <recommendedName>
        <fullName evidence="3">CBS domain-containing protein</fullName>
    </recommendedName>
</protein>
<evidence type="ECO:0008006" key="3">
    <source>
        <dbReference type="Google" id="ProtNLM"/>
    </source>
</evidence>
<name>A0ABS8NFZ6_9BACT</name>
<evidence type="ECO:0000313" key="1">
    <source>
        <dbReference type="EMBL" id="MCC9642462.1"/>
    </source>
</evidence>
<accession>A0ABS8NFZ6</accession>
<proteinExistence type="predicted"/>
<evidence type="ECO:0000313" key="2">
    <source>
        <dbReference type="Proteomes" id="UP001430306"/>
    </source>
</evidence>